<comment type="similarity">
    <text evidence="5">Belongs to the protein kinase superfamily. STE Ser/Thr protein kinase family. MAP kinase kinase subfamily.</text>
</comment>
<dbReference type="Pfam" id="PF00069">
    <property type="entry name" value="Pkinase"/>
    <property type="match status" value="1"/>
</dbReference>
<keyword evidence="1" id="KW-0808">Transferase</keyword>
<sequence>MLTLDTLFEYVENDQTYTQYKKLKKLEGINNIHIPGYEKSFLFDKMDFESKTKIFYGTRVIVEHYRYKPTNTEMAVKFLRIPFSFSNDKSEFELFLNSIRREMNTCKELPSSPNLVELYGFCIYGGYILICMEYMDMSLYDLYKQFHQQHGCFHPRLLGIIAVSIVDALRDLKSKNIMHRDIKPRNILINKQGQIKLCDFGVSRILVDSLASTVTTGTVLYWPPERFDMNEEDVKYDIHVISQDLPNSLKEFIKNCLQPFDARPSYTELIRSSLYTEYKEIAQTEAILYVNKIILMRENPGLSHQQDISRDQSSSSLYIIPKEEVSVKIRVLILSCPEHKWTIPPRYGIGYCGQQYPVLYSKGYMYSSL</sequence>
<evidence type="ECO:0000313" key="8">
    <source>
        <dbReference type="Proteomes" id="UP000887540"/>
    </source>
</evidence>
<dbReference type="SUPFAM" id="SSF56112">
    <property type="entry name" value="Protein kinase-like (PK-like)"/>
    <property type="match status" value="1"/>
</dbReference>
<dbReference type="InterPro" id="IPR000719">
    <property type="entry name" value="Prot_kinase_dom"/>
</dbReference>
<organism evidence="8 9">
    <name type="scientific">Acrobeloides nanus</name>
    <dbReference type="NCBI Taxonomy" id="290746"/>
    <lineage>
        <taxon>Eukaryota</taxon>
        <taxon>Metazoa</taxon>
        <taxon>Ecdysozoa</taxon>
        <taxon>Nematoda</taxon>
        <taxon>Chromadorea</taxon>
        <taxon>Rhabditida</taxon>
        <taxon>Tylenchina</taxon>
        <taxon>Cephalobomorpha</taxon>
        <taxon>Cephaloboidea</taxon>
        <taxon>Cephalobidae</taxon>
        <taxon>Acrobeloides</taxon>
    </lineage>
</organism>
<reference evidence="9" key="1">
    <citation type="submission" date="2022-11" db="UniProtKB">
        <authorList>
            <consortium name="WormBaseParasite"/>
        </authorList>
    </citation>
    <scope>IDENTIFICATION</scope>
</reference>
<dbReference type="EC" id="2.7.12.2" evidence="6"/>
<dbReference type="InterPro" id="IPR008271">
    <property type="entry name" value="Ser/Thr_kinase_AS"/>
</dbReference>
<dbReference type="GO" id="GO:0005524">
    <property type="term" value="F:ATP binding"/>
    <property type="evidence" value="ECO:0007669"/>
    <property type="project" value="UniProtKB-KW"/>
</dbReference>
<evidence type="ECO:0000313" key="9">
    <source>
        <dbReference type="WBParaSite" id="ACRNAN_scaffold10886.g27280.t1"/>
    </source>
</evidence>
<evidence type="ECO:0000256" key="3">
    <source>
        <dbReference type="ARBA" id="ARBA00022777"/>
    </source>
</evidence>
<dbReference type="SMART" id="SM00220">
    <property type="entry name" value="S_TKc"/>
    <property type="match status" value="1"/>
</dbReference>
<dbReference type="AlphaFoldDB" id="A0A914CHY8"/>
<proteinExistence type="inferred from homology"/>
<evidence type="ECO:0000256" key="2">
    <source>
        <dbReference type="ARBA" id="ARBA00022741"/>
    </source>
</evidence>
<feature type="domain" description="Protein kinase" evidence="7">
    <location>
        <begin position="48"/>
        <end position="319"/>
    </location>
</feature>
<evidence type="ECO:0000256" key="5">
    <source>
        <dbReference type="ARBA" id="ARBA00038035"/>
    </source>
</evidence>
<dbReference type="Gene3D" id="1.10.510.10">
    <property type="entry name" value="Transferase(Phosphotransferase) domain 1"/>
    <property type="match status" value="1"/>
</dbReference>
<accession>A0A914CHY8</accession>
<dbReference type="PROSITE" id="PS50011">
    <property type="entry name" value="PROTEIN_KINASE_DOM"/>
    <property type="match status" value="1"/>
</dbReference>
<evidence type="ECO:0000259" key="7">
    <source>
        <dbReference type="PROSITE" id="PS50011"/>
    </source>
</evidence>
<keyword evidence="2" id="KW-0547">Nucleotide-binding</keyword>
<dbReference type="InterPro" id="IPR011009">
    <property type="entry name" value="Kinase-like_dom_sf"/>
</dbReference>
<dbReference type="Proteomes" id="UP000887540">
    <property type="component" value="Unplaced"/>
</dbReference>
<keyword evidence="3" id="KW-0418">Kinase</keyword>
<evidence type="ECO:0000256" key="6">
    <source>
        <dbReference type="ARBA" id="ARBA00038999"/>
    </source>
</evidence>
<keyword evidence="8" id="KW-1185">Reference proteome</keyword>
<evidence type="ECO:0000256" key="4">
    <source>
        <dbReference type="ARBA" id="ARBA00022840"/>
    </source>
</evidence>
<dbReference type="PANTHER" id="PTHR48013">
    <property type="entry name" value="DUAL SPECIFICITY MITOGEN-ACTIVATED PROTEIN KINASE KINASE 5-RELATED"/>
    <property type="match status" value="1"/>
</dbReference>
<protein>
    <recommendedName>
        <fullName evidence="6">mitogen-activated protein kinase kinase</fullName>
        <ecNumber evidence="6">2.7.12.2</ecNumber>
    </recommendedName>
</protein>
<dbReference type="WBParaSite" id="ACRNAN_scaffold10886.g27280.t1">
    <property type="protein sequence ID" value="ACRNAN_scaffold10886.g27280.t1"/>
    <property type="gene ID" value="ACRNAN_scaffold10886.g27280"/>
</dbReference>
<keyword evidence="4" id="KW-0067">ATP-binding</keyword>
<name>A0A914CHY8_9BILA</name>
<evidence type="ECO:0000256" key="1">
    <source>
        <dbReference type="ARBA" id="ARBA00022679"/>
    </source>
</evidence>
<dbReference type="GO" id="GO:0004708">
    <property type="term" value="F:MAP kinase kinase activity"/>
    <property type="evidence" value="ECO:0007669"/>
    <property type="project" value="UniProtKB-EC"/>
</dbReference>
<dbReference type="PANTHER" id="PTHR48013:SF11">
    <property type="entry name" value="LICORNE"/>
    <property type="match status" value="1"/>
</dbReference>
<dbReference type="PROSITE" id="PS00108">
    <property type="entry name" value="PROTEIN_KINASE_ST"/>
    <property type="match status" value="1"/>
</dbReference>